<dbReference type="Gene3D" id="3.40.350.10">
    <property type="entry name" value="Creatinase/prolidase N-terminal domain"/>
    <property type="match status" value="1"/>
</dbReference>
<evidence type="ECO:0000259" key="1">
    <source>
        <dbReference type="Pfam" id="PF00557"/>
    </source>
</evidence>
<dbReference type="RefSeq" id="XP_036537069.1">
    <property type="nucleotide sequence ID" value="XM_036685769.1"/>
</dbReference>
<organism evidence="2 3">
    <name type="scientific">Gibberella subglutinans</name>
    <name type="common">Fusarium subglutinans</name>
    <dbReference type="NCBI Taxonomy" id="42677"/>
    <lineage>
        <taxon>Eukaryota</taxon>
        <taxon>Fungi</taxon>
        <taxon>Dikarya</taxon>
        <taxon>Ascomycota</taxon>
        <taxon>Pezizomycotina</taxon>
        <taxon>Sordariomycetes</taxon>
        <taxon>Hypocreomycetidae</taxon>
        <taxon>Hypocreales</taxon>
        <taxon>Nectriaceae</taxon>
        <taxon>Fusarium</taxon>
        <taxon>Fusarium fujikuroi species complex</taxon>
    </lineage>
</organism>
<dbReference type="EMBL" id="JAAOAV010000095">
    <property type="protein sequence ID" value="KAF5603004.1"/>
    <property type="molecule type" value="Genomic_DNA"/>
</dbReference>
<comment type="caution">
    <text evidence="2">The sequence shown here is derived from an EMBL/GenBank/DDBJ whole genome shotgun (WGS) entry which is preliminary data.</text>
</comment>
<dbReference type="PANTHER" id="PTHR46112:SF2">
    <property type="entry name" value="XAA-PRO AMINOPEPTIDASE P-RELATED"/>
    <property type="match status" value="1"/>
</dbReference>
<dbReference type="InterPro" id="IPR029149">
    <property type="entry name" value="Creatin/AminoP/Spt16_N"/>
</dbReference>
<dbReference type="PANTHER" id="PTHR46112">
    <property type="entry name" value="AMINOPEPTIDASE"/>
    <property type="match status" value="1"/>
</dbReference>
<protein>
    <submittedName>
        <fullName evidence="2">Peptidase yqhT</fullName>
    </submittedName>
</protein>
<dbReference type="InterPro" id="IPR000994">
    <property type="entry name" value="Pept_M24"/>
</dbReference>
<dbReference type="Proteomes" id="UP000547976">
    <property type="component" value="Unassembled WGS sequence"/>
</dbReference>
<sequence>MFECAGCLHLAQGYETVDEVRTAKSVTFTNSGPKIHDKERKWAQEMVDLVGSLAGKRNATLGLERMNANVVITLEELGLNIVDAQYVIEISRTIKSPDEVKCIVPSLRATEAAVGELRDAVSPGLTENQLWSVMHKSVIEQNEDYIKTRLLSAGPRTNPWFRGSAGYVIQKNDLAVLDTDVVNHNMSILRPGLTFREYADCAWDIPVQCWANRYFVSAHGCGLTGECPYLYDRGDFSDAGYDGVIEPGMVFCVESYIGEEGGTLGVKLEQQVLITGTAVHILAKFLFEDSMLQ</sequence>
<evidence type="ECO:0000313" key="3">
    <source>
        <dbReference type="Proteomes" id="UP000547976"/>
    </source>
</evidence>
<gene>
    <name evidence="2" type="ORF">FSUBG_7461</name>
</gene>
<proteinExistence type="predicted"/>
<dbReference type="GeneID" id="59320487"/>
<dbReference type="Gene3D" id="3.90.230.10">
    <property type="entry name" value="Creatinase/methionine aminopeptidase superfamily"/>
    <property type="match status" value="2"/>
</dbReference>
<dbReference type="SUPFAM" id="SSF55920">
    <property type="entry name" value="Creatinase/aminopeptidase"/>
    <property type="match status" value="1"/>
</dbReference>
<accession>A0A8H5UZL9</accession>
<reference evidence="2 3" key="1">
    <citation type="submission" date="2020-05" db="EMBL/GenBank/DDBJ databases">
        <title>Identification and distribution of gene clusters putatively required for synthesis of sphingolipid metabolism inhibitors in phylogenetically diverse species of the filamentous fungus Fusarium.</title>
        <authorList>
            <person name="Kim H.-S."/>
            <person name="Busman M."/>
            <person name="Brown D.W."/>
            <person name="Divon H."/>
            <person name="Uhlig S."/>
            <person name="Proctor R.H."/>
        </authorList>
    </citation>
    <scope>NUCLEOTIDE SEQUENCE [LARGE SCALE GENOMIC DNA]</scope>
    <source>
        <strain evidence="2 3">NRRL 66333</strain>
    </source>
</reference>
<name>A0A8H5UZL9_GIBSU</name>
<keyword evidence="3" id="KW-1185">Reference proteome</keyword>
<evidence type="ECO:0000313" key="2">
    <source>
        <dbReference type="EMBL" id="KAF5603004.1"/>
    </source>
</evidence>
<dbReference type="AlphaFoldDB" id="A0A8H5UZL9"/>
<dbReference type="Pfam" id="PF00557">
    <property type="entry name" value="Peptidase_M24"/>
    <property type="match status" value="1"/>
</dbReference>
<dbReference type="InterPro" id="IPR050659">
    <property type="entry name" value="Peptidase_M24B"/>
</dbReference>
<dbReference type="OrthoDB" id="9995434at2759"/>
<feature type="domain" description="Peptidase M24" evidence="1">
    <location>
        <begin position="182"/>
        <end position="275"/>
    </location>
</feature>
<dbReference type="InterPro" id="IPR036005">
    <property type="entry name" value="Creatinase/aminopeptidase-like"/>
</dbReference>
<dbReference type="CDD" id="cd01066">
    <property type="entry name" value="APP_MetAP"/>
    <property type="match status" value="1"/>
</dbReference>